<gene>
    <name evidence="2" type="ORF">Afil01_10120</name>
</gene>
<dbReference type="Gene3D" id="3.40.50.720">
    <property type="entry name" value="NAD(P)-binding Rossmann-like Domain"/>
    <property type="match status" value="1"/>
</dbReference>
<dbReference type="InterPro" id="IPR016040">
    <property type="entry name" value="NAD(P)-bd_dom"/>
</dbReference>
<dbReference type="InterPro" id="IPR036291">
    <property type="entry name" value="NAD(P)-bd_dom_sf"/>
</dbReference>
<dbReference type="AlphaFoldDB" id="A0A9W6W913"/>
<name>A0A9W6W913_9ACTN</name>
<accession>A0A9W6W913</accession>
<reference evidence="2" key="1">
    <citation type="submission" date="2023-03" db="EMBL/GenBank/DDBJ databases">
        <title>Actinorhabdospora filicis NBRC 111898.</title>
        <authorList>
            <person name="Ichikawa N."/>
            <person name="Sato H."/>
            <person name="Tonouchi N."/>
        </authorList>
    </citation>
    <scope>NUCLEOTIDE SEQUENCE</scope>
    <source>
        <strain evidence="2">NBRC 111898</strain>
    </source>
</reference>
<evidence type="ECO:0000313" key="2">
    <source>
        <dbReference type="EMBL" id="GLZ76205.1"/>
    </source>
</evidence>
<dbReference type="EMBL" id="BSTX01000001">
    <property type="protein sequence ID" value="GLZ76205.1"/>
    <property type="molecule type" value="Genomic_DNA"/>
</dbReference>
<dbReference type="RefSeq" id="WP_285661389.1">
    <property type="nucleotide sequence ID" value="NZ_BSTX01000001.1"/>
</dbReference>
<dbReference type="SUPFAM" id="SSF51735">
    <property type="entry name" value="NAD(P)-binding Rossmann-fold domains"/>
    <property type="match status" value="1"/>
</dbReference>
<dbReference type="PANTHER" id="PTHR47129:SF1">
    <property type="entry name" value="NMRA-LIKE DOMAIN-CONTAINING PROTEIN"/>
    <property type="match status" value="1"/>
</dbReference>
<proteinExistence type="predicted"/>
<dbReference type="Pfam" id="PF13460">
    <property type="entry name" value="NAD_binding_10"/>
    <property type="match status" value="1"/>
</dbReference>
<dbReference type="PANTHER" id="PTHR47129">
    <property type="entry name" value="QUINONE OXIDOREDUCTASE 2"/>
    <property type="match status" value="1"/>
</dbReference>
<dbReference type="InterPro" id="IPR052718">
    <property type="entry name" value="NmrA-type_oxidoreductase"/>
</dbReference>
<evidence type="ECO:0000259" key="1">
    <source>
        <dbReference type="Pfam" id="PF13460"/>
    </source>
</evidence>
<sequence>MIVVTAATGHLGRLVIKGLLDAGVPAGDIVAAVRNPEKATDLGVATRLADYTRPETLAAAFEGASKVLLISSSTHVDRPGQHAAVADAAKAAGVEFLAYTSLLRADTNTVGLAPDHKASEEHIAASGLRYTFLRNGWYFENYTQNAAQSLAGGAVYGAALDGKISGATRADYAAAAVAVLLAEDPAEVYELAGDNGFTLSELAAEYTAQTGTPVSYQDLGQDGYQAALLGAGLPEFVANLLSDADAAVSRGELQYDGGDLAKLIGRPTTTLTEAVAAALAK</sequence>
<evidence type="ECO:0000313" key="3">
    <source>
        <dbReference type="Proteomes" id="UP001165079"/>
    </source>
</evidence>
<dbReference type="Gene3D" id="3.90.25.10">
    <property type="entry name" value="UDP-galactose 4-epimerase, domain 1"/>
    <property type="match status" value="1"/>
</dbReference>
<keyword evidence="3" id="KW-1185">Reference proteome</keyword>
<feature type="domain" description="NAD(P)-binding" evidence="1">
    <location>
        <begin position="7"/>
        <end position="180"/>
    </location>
</feature>
<organism evidence="2 3">
    <name type="scientific">Actinorhabdospora filicis</name>
    <dbReference type="NCBI Taxonomy" id="1785913"/>
    <lineage>
        <taxon>Bacteria</taxon>
        <taxon>Bacillati</taxon>
        <taxon>Actinomycetota</taxon>
        <taxon>Actinomycetes</taxon>
        <taxon>Micromonosporales</taxon>
        <taxon>Micromonosporaceae</taxon>
        <taxon>Actinorhabdospora</taxon>
    </lineage>
</organism>
<dbReference type="Proteomes" id="UP001165079">
    <property type="component" value="Unassembled WGS sequence"/>
</dbReference>
<comment type="caution">
    <text evidence="2">The sequence shown here is derived from an EMBL/GenBank/DDBJ whole genome shotgun (WGS) entry which is preliminary data.</text>
</comment>
<protein>
    <submittedName>
        <fullName evidence="2">NAD(P)-dependent oxidoreductase</fullName>
    </submittedName>
</protein>